<dbReference type="GO" id="GO:0055129">
    <property type="term" value="P:L-proline biosynthetic process"/>
    <property type="evidence" value="ECO:0007669"/>
    <property type="project" value="TreeGrafter"/>
</dbReference>
<evidence type="ECO:0000313" key="5">
    <source>
        <dbReference type="EMBL" id="CAB4766406.1"/>
    </source>
</evidence>
<dbReference type="PROSITE" id="PS00521">
    <property type="entry name" value="P5CR"/>
    <property type="match status" value="1"/>
</dbReference>
<feature type="domain" description="Pyrroline-5-carboxylate reductase dimerisation" evidence="4">
    <location>
        <begin position="9"/>
        <end position="113"/>
    </location>
</feature>
<gene>
    <name evidence="5" type="ORF">UFOPK2754_02813</name>
</gene>
<evidence type="ECO:0000256" key="3">
    <source>
        <dbReference type="ARBA" id="ARBA00023002"/>
    </source>
</evidence>
<dbReference type="InterPro" id="IPR008927">
    <property type="entry name" value="6-PGluconate_DH-like_C_sf"/>
</dbReference>
<evidence type="ECO:0000256" key="2">
    <source>
        <dbReference type="ARBA" id="ARBA00022857"/>
    </source>
</evidence>
<dbReference type="GO" id="GO:0004735">
    <property type="term" value="F:pyrroline-5-carboxylate reductase activity"/>
    <property type="evidence" value="ECO:0007669"/>
    <property type="project" value="TreeGrafter"/>
</dbReference>
<dbReference type="EMBL" id="CAEZYR010000145">
    <property type="protein sequence ID" value="CAB4766406.1"/>
    <property type="molecule type" value="Genomic_DNA"/>
</dbReference>
<dbReference type="AlphaFoldDB" id="A0A6J6V452"/>
<dbReference type="PANTHER" id="PTHR11645">
    <property type="entry name" value="PYRROLINE-5-CARBOXYLATE REDUCTASE"/>
    <property type="match status" value="1"/>
</dbReference>
<dbReference type="SUPFAM" id="SSF48179">
    <property type="entry name" value="6-phosphogluconate dehydrogenase C-terminal domain-like"/>
    <property type="match status" value="1"/>
</dbReference>
<evidence type="ECO:0000259" key="4">
    <source>
        <dbReference type="Pfam" id="PF14748"/>
    </source>
</evidence>
<dbReference type="Gene3D" id="1.10.3730.10">
    <property type="entry name" value="ProC C-terminal domain-like"/>
    <property type="match status" value="1"/>
</dbReference>
<name>A0A6J6V452_9ZZZZ</name>
<evidence type="ECO:0000256" key="1">
    <source>
        <dbReference type="ARBA" id="ARBA00005525"/>
    </source>
</evidence>
<comment type="similarity">
    <text evidence="1">Belongs to the pyrroline-5-carboxylate reductase family.</text>
</comment>
<dbReference type="FunFam" id="1.10.3730.10:FF:000001">
    <property type="entry name" value="Pyrroline-5-carboxylate reductase"/>
    <property type="match status" value="1"/>
</dbReference>
<dbReference type="PANTHER" id="PTHR11645:SF0">
    <property type="entry name" value="PYRROLINE-5-CARBOXYLATE REDUCTASE 3"/>
    <property type="match status" value="1"/>
</dbReference>
<sequence length="125" mass="12251">MGTVEVLDEALLDAVTGLSGSGPAYVFLLAEALIAAGVAAGLPADVSVRLTEQTLLGASTLLAASADPPEVLRRNVTSPGGTTAAGLAVFDAAGFGAIVTDVVLAATARSRELGRVSISGEGLST</sequence>
<protein>
    <submittedName>
        <fullName evidence="5">Unannotated protein</fullName>
    </submittedName>
</protein>
<proteinExistence type="inferred from homology"/>
<dbReference type="Pfam" id="PF14748">
    <property type="entry name" value="P5CR_dimer"/>
    <property type="match status" value="1"/>
</dbReference>
<keyword evidence="2" id="KW-0521">NADP</keyword>
<organism evidence="5">
    <name type="scientific">freshwater metagenome</name>
    <dbReference type="NCBI Taxonomy" id="449393"/>
    <lineage>
        <taxon>unclassified sequences</taxon>
        <taxon>metagenomes</taxon>
        <taxon>ecological metagenomes</taxon>
    </lineage>
</organism>
<keyword evidence="3" id="KW-0560">Oxidoreductase</keyword>
<reference evidence="5" key="1">
    <citation type="submission" date="2020-05" db="EMBL/GenBank/DDBJ databases">
        <authorList>
            <person name="Chiriac C."/>
            <person name="Salcher M."/>
            <person name="Ghai R."/>
            <person name="Kavagutti S V."/>
        </authorList>
    </citation>
    <scope>NUCLEOTIDE SEQUENCE</scope>
</reference>
<dbReference type="InterPro" id="IPR029036">
    <property type="entry name" value="P5CR_dimer"/>
</dbReference>
<dbReference type="InterPro" id="IPR053790">
    <property type="entry name" value="P5CR-like_CS"/>
</dbReference>
<accession>A0A6J6V452</accession>